<dbReference type="Proteomes" id="UP001237784">
    <property type="component" value="Unassembled WGS sequence"/>
</dbReference>
<dbReference type="EMBL" id="JASOME010000127">
    <property type="protein sequence ID" value="MDK7064338.1"/>
    <property type="molecule type" value="Genomic_DNA"/>
</dbReference>
<organism evidence="1 2">
    <name type="scientific">Gardnerella vaginalis</name>
    <dbReference type="NCBI Taxonomy" id="2702"/>
    <lineage>
        <taxon>Bacteria</taxon>
        <taxon>Bacillati</taxon>
        <taxon>Actinomycetota</taxon>
        <taxon>Actinomycetes</taxon>
        <taxon>Bifidobacteriales</taxon>
        <taxon>Bifidobacteriaceae</taxon>
        <taxon>Gardnerella</taxon>
    </lineage>
</organism>
<proteinExistence type="predicted"/>
<gene>
    <name evidence="1" type="ORF">QP372_07500</name>
</gene>
<feature type="non-terminal residue" evidence="1">
    <location>
        <position position="88"/>
    </location>
</feature>
<evidence type="ECO:0000313" key="2">
    <source>
        <dbReference type="Proteomes" id="UP001237784"/>
    </source>
</evidence>
<accession>A0AAW6XZK9</accession>
<sequence>MLLKTTLNLITLNKIDTSDWALVLDDEGNTKLKNGKKIYRLTSRAKAILTDGNKLIIDNVKSFTPLTLEPGQCVVTCVVTPYVVGAFI</sequence>
<evidence type="ECO:0000313" key="1">
    <source>
        <dbReference type="EMBL" id="MDK7064338.1"/>
    </source>
</evidence>
<protein>
    <submittedName>
        <fullName evidence="1">Uncharacterized protein</fullName>
    </submittedName>
</protein>
<comment type="caution">
    <text evidence="1">The sequence shown here is derived from an EMBL/GenBank/DDBJ whole genome shotgun (WGS) entry which is preliminary data.</text>
</comment>
<dbReference type="RefSeq" id="WP_285085522.1">
    <property type="nucleotide sequence ID" value="NZ_JASOME010000127.1"/>
</dbReference>
<name>A0AAW6XZK9_GARVA</name>
<reference evidence="1" key="1">
    <citation type="submission" date="2023-05" db="EMBL/GenBank/DDBJ databases">
        <title>Cataloging the Phylogenetic Diversity of Human Bladder Bacteria.</title>
        <authorList>
            <person name="Du J."/>
        </authorList>
    </citation>
    <scope>NUCLEOTIDE SEQUENCE</scope>
    <source>
        <strain evidence="1">UMB6789</strain>
    </source>
</reference>
<dbReference type="AlphaFoldDB" id="A0AAW6XZK9"/>